<dbReference type="SUPFAM" id="SSF48225">
    <property type="entry name" value="Seven-hairpin glycosidases"/>
    <property type="match status" value="1"/>
</dbReference>
<dbReference type="GO" id="GO:0005783">
    <property type="term" value="C:endoplasmic reticulum"/>
    <property type="evidence" value="ECO:0007669"/>
    <property type="project" value="TreeGrafter"/>
</dbReference>
<feature type="active site" description="Proton donor" evidence="6">
    <location>
        <position position="179"/>
    </location>
</feature>
<evidence type="ECO:0000313" key="11">
    <source>
        <dbReference type="Proteomes" id="UP000182658"/>
    </source>
</evidence>
<evidence type="ECO:0000256" key="9">
    <source>
        <dbReference type="RuleBase" id="RU361193"/>
    </source>
</evidence>
<sequence>MIIARRRFRSRLLLAVALAIALLFYLRPTRFPDLNGTYTHKPTILFRKSSFDWTTVEQHHPVQSVITLPRGTPKPLPRIQHQFGQKQKNVPTSQARAVIVRNAFLRCWNSYKEHAWLHDELKPITGGAKDTFGGWAATLVDSLDTLWIMGLKSEFYEAAQAAVQLDFNHTTESGINVFETTIRHLGGLLGAYDLSGEPALLLKARELGDMLYMAFDTPNRMTPFWLTFEDVIAGTQMAGTHDPSASPASLSMEFTRLAQLTGDDRYYDAIDRVRAFLERTQDKSLLPGMWPTMINFRDEMVPDNSFSLGALADSLYEYLPKMFILLGGLEPSYESMYRKAMDTVVDNILFRPMLPGKEDILFPGTAFVRNEGVSLVPEGQHLSCFVGGMFAVGGRTFGIDEHVKIGERITRGCAWTYEAFPTGLMPEIFGLLECKSLDGCEWDQDRWREEGDQSLKEGFRNAREPGYLLRPEAIESIFVLYRVTGDEQLRETAWTMFQRIMIASETPFGNAAIANVTVDGTAEKEDSMESFWMAETLKYFYLIFSPADVISLDEWVLNTEAHPFRRPR</sequence>
<evidence type="ECO:0000256" key="6">
    <source>
        <dbReference type="PIRSR" id="PIRSR601382-1"/>
    </source>
</evidence>
<dbReference type="AlphaFoldDB" id="A0A1J7IBR6"/>
<dbReference type="InParanoid" id="A0A1J7IBR6"/>
<keyword evidence="7" id="KW-0479">Metal-binding</keyword>
<dbReference type="EC" id="3.2.1.-" evidence="9"/>
<dbReference type="STRING" id="1408157.A0A1J7IBR6"/>
<dbReference type="InterPro" id="IPR001382">
    <property type="entry name" value="Glyco_hydro_47"/>
</dbReference>
<dbReference type="GO" id="GO:0004571">
    <property type="term" value="F:mannosyl-oligosaccharide 1,2-alpha-mannosidase activity"/>
    <property type="evidence" value="ECO:0007669"/>
    <property type="project" value="InterPro"/>
</dbReference>
<keyword evidence="7" id="KW-0106">Calcium</keyword>
<evidence type="ECO:0000256" key="8">
    <source>
        <dbReference type="PIRSR" id="PIRSR601382-3"/>
    </source>
</evidence>
<dbReference type="Proteomes" id="UP000182658">
    <property type="component" value="Unassembled WGS sequence"/>
</dbReference>
<keyword evidence="11" id="KW-1185">Reference proteome</keyword>
<dbReference type="EMBL" id="KV875102">
    <property type="protein sequence ID" value="OIW24902.1"/>
    <property type="molecule type" value="Genomic_DNA"/>
</dbReference>
<dbReference type="PANTHER" id="PTHR11742">
    <property type="entry name" value="MANNOSYL-OLIGOSACCHARIDE ALPHA-1,2-MANNOSIDASE-RELATED"/>
    <property type="match status" value="1"/>
</dbReference>
<gene>
    <name evidence="10" type="ORF">CONLIGDRAFT_636048</name>
</gene>
<dbReference type="GO" id="GO:0036503">
    <property type="term" value="P:ERAD pathway"/>
    <property type="evidence" value="ECO:0007669"/>
    <property type="project" value="UniProtKB-ARBA"/>
</dbReference>
<dbReference type="OrthoDB" id="8118055at2759"/>
<dbReference type="GO" id="GO:0005509">
    <property type="term" value="F:calcium ion binding"/>
    <property type="evidence" value="ECO:0007669"/>
    <property type="project" value="InterPro"/>
</dbReference>
<dbReference type="InterPro" id="IPR050749">
    <property type="entry name" value="Glycosyl_Hydrolase_47"/>
</dbReference>
<comment type="pathway">
    <text evidence="2">Protein modification; protein glycosylation.</text>
</comment>
<name>A0A1J7IBR6_9PEZI</name>
<dbReference type="PRINTS" id="PR00747">
    <property type="entry name" value="GLYHDRLASE47"/>
</dbReference>
<protein>
    <recommendedName>
        <fullName evidence="9">alpha-1,2-Mannosidase</fullName>
        <ecNumber evidence="9">3.2.1.-</ecNumber>
    </recommendedName>
</protein>
<evidence type="ECO:0000256" key="1">
    <source>
        <dbReference type="ARBA" id="ARBA00001913"/>
    </source>
</evidence>
<evidence type="ECO:0000256" key="2">
    <source>
        <dbReference type="ARBA" id="ARBA00004922"/>
    </source>
</evidence>
<comment type="similarity">
    <text evidence="3 9">Belongs to the glycosyl hydrolase 47 family.</text>
</comment>
<proteinExistence type="inferred from homology"/>
<dbReference type="PANTHER" id="PTHR11742:SF89">
    <property type="entry name" value="ALPHA-1,2-MANNOSIDASE"/>
    <property type="match status" value="1"/>
</dbReference>
<feature type="binding site" evidence="7">
    <location>
        <position position="559"/>
    </location>
    <ligand>
        <name>Ca(2+)</name>
        <dbReference type="ChEBI" id="CHEBI:29108"/>
    </ligand>
</feature>
<reference evidence="10 11" key="1">
    <citation type="submission" date="2016-10" db="EMBL/GenBank/DDBJ databases">
        <title>Draft genome sequence of Coniochaeta ligniaria NRRL30616, a lignocellulolytic fungus for bioabatement of inhibitors in plant biomass hydrolysates.</title>
        <authorList>
            <consortium name="DOE Joint Genome Institute"/>
            <person name="Jimenez D.J."/>
            <person name="Hector R.E."/>
            <person name="Riley R."/>
            <person name="Sun H."/>
            <person name="Grigoriev I.V."/>
            <person name="Van Elsas J.D."/>
            <person name="Nichols N.N."/>
        </authorList>
    </citation>
    <scope>NUCLEOTIDE SEQUENCE [LARGE SCALE GENOMIC DNA]</scope>
    <source>
        <strain evidence="10 11">NRRL 30616</strain>
    </source>
</reference>
<evidence type="ECO:0000256" key="7">
    <source>
        <dbReference type="PIRSR" id="PIRSR601382-2"/>
    </source>
</evidence>
<feature type="disulfide bond" evidence="8">
    <location>
        <begin position="384"/>
        <end position="413"/>
    </location>
</feature>
<keyword evidence="4 9" id="KW-0378">Hydrolase</keyword>
<evidence type="ECO:0000256" key="4">
    <source>
        <dbReference type="ARBA" id="ARBA00022801"/>
    </source>
</evidence>
<organism evidence="10 11">
    <name type="scientific">Coniochaeta ligniaria NRRL 30616</name>
    <dbReference type="NCBI Taxonomy" id="1408157"/>
    <lineage>
        <taxon>Eukaryota</taxon>
        <taxon>Fungi</taxon>
        <taxon>Dikarya</taxon>
        <taxon>Ascomycota</taxon>
        <taxon>Pezizomycotina</taxon>
        <taxon>Sordariomycetes</taxon>
        <taxon>Sordariomycetidae</taxon>
        <taxon>Coniochaetales</taxon>
        <taxon>Coniochaetaceae</taxon>
        <taxon>Coniochaeta</taxon>
    </lineage>
</organism>
<comment type="cofactor">
    <cofactor evidence="1 7">
        <name>Ca(2+)</name>
        <dbReference type="ChEBI" id="CHEBI:29108"/>
    </cofactor>
</comment>
<dbReference type="InterPro" id="IPR036026">
    <property type="entry name" value="Seven-hairpin_glycosidases"/>
</dbReference>
<dbReference type="UniPathway" id="UPA00378"/>
<dbReference type="Gene3D" id="1.50.10.10">
    <property type="match status" value="1"/>
</dbReference>
<feature type="active site" evidence="6">
    <location>
        <position position="472"/>
    </location>
</feature>
<feature type="active site" description="Proton donor" evidence="6">
    <location>
        <position position="427"/>
    </location>
</feature>
<dbReference type="InterPro" id="IPR012341">
    <property type="entry name" value="6hp_glycosidase-like_sf"/>
</dbReference>
<dbReference type="Pfam" id="PF01532">
    <property type="entry name" value="Glyco_hydro_47"/>
    <property type="match status" value="1"/>
</dbReference>
<dbReference type="FunFam" id="1.50.10.10:FF:000037">
    <property type="entry name" value="alpha-1,2-Mannosidase"/>
    <property type="match status" value="1"/>
</dbReference>
<dbReference type="GO" id="GO:0016020">
    <property type="term" value="C:membrane"/>
    <property type="evidence" value="ECO:0007669"/>
    <property type="project" value="InterPro"/>
</dbReference>
<keyword evidence="5 8" id="KW-1015">Disulfide bond</keyword>
<evidence type="ECO:0000256" key="5">
    <source>
        <dbReference type="ARBA" id="ARBA00023157"/>
    </source>
</evidence>
<accession>A0A1J7IBR6</accession>
<evidence type="ECO:0000313" key="10">
    <source>
        <dbReference type="EMBL" id="OIW24902.1"/>
    </source>
</evidence>
<evidence type="ECO:0000256" key="3">
    <source>
        <dbReference type="ARBA" id="ARBA00007658"/>
    </source>
</evidence>
<feature type="active site" evidence="6">
    <location>
        <position position="313"/>
    </location>
</feature>
<keyword evidence="9" id="KW-0326">Glycosidase</keyword>
<dbReference type="GO" id="GO:0005975">
    <property type="term" value="P:carbohydrate metabolic process"/>
    <property type="evidence" value="ECO:0007669"/>
    <property type="project" value="InterPro"/>
</dbReference>